<accession>A0ABV6FM16</accession>
<gene>
    <name evidence="1" type="ORF">ACFFJK_19460</name>
</gene>
<reference evidence="1 2" key="1">
    <citation type="submission" date="2024-09" db="EMBL/GenBank/DDBJ databases">
        <authorList>
            <person name="Sun Q."/>
            <person name="Mori K."/>
        </authorList>
    </citation>
    <scope>NUCLEOTIDE SEQUENCE [LARGE SCALE GENOMIC DNA]</scope>
    <source>
        <strain evidence="1 2">CCM 7792</strain>
    </source>
</reference>
<dbReference type="EMBL" id="JBHLWP010000019">
    <property type="protein sequence ID" value="MFC0254075.1"/>
    <property type="molecule type" value="Genomic_DNA"/>
</dbReference>
<sequence>MDETGERAGLGDKLMGPMMSIIDKRRADLVPLLQGGPGQTAQAVLRDDECVRKVASFCYPLLPGLVRLAVKEPVFVDFVMNNREKVLGRLSQPVCA</sequence>
<organism evidence="1 2">
    <name type="scientific">Massilia consociata</name>
    <dbReference type="NCBI Taxonomy" id="760117"/>
    <lineage>
        <taxon>Bacteria</taxon>
        <taxon>Pseudomonadati</taxon>
        <taxon>Pseudomonadota</taxon>
        <taxon>Betaproteobacteria</taxon>
        <taxon>Burkholderiales</taxon>
        <taxon>Oxalobacteraceae</taxon>
        <taxon>Telluria group</taxon>
        <taxon>Massilia</taxon>
    </lineage>
</organism>
<evidence type="ECO:0000313" key="2">
    <source>
        <dbReference type="Proteomes" id="UP001589773"/>
    </source>
</evidence>
<comment type="caution">
    <text evidence="1">The sequence shown here is derived from an EMBL/GenBank/DDBJ whole genome shotgun (WGS) entry which is preliminary data.</text>
</comment>
<evidence type="ECO:0000313" key="1">
    <source>
        <dbReference type="EMBL" id="MFC0254075.1"/>
    </source>
</evidence>
<proteinExistence type="predicted"/>
<keyword evidence="2" id="KW-1185">Reference proteome</keyword>
<name>A0ABV6FM16_9BURK</name>
<dbReference type="RefSeq" id="WP_379681341.1">
    <property type="nucleotide sequence ID" value="NZ_JBHLWP010000019.1"/>
</dbReference>
<dbReference type="Proteomes" id="UP001589773">
    <property type="component" value="Unassembled WGS sequence"/>
</dbReference>
<protein>
    <submittedName>
        <fullName evidence="1">Uncharacterized protein</fullName>
    </submittedName>
</protein>